<proteinExistence type="predicted"/>
<name>A0ACC3AGX9_9EURO</name>
<accession>A0ACC3AGX9</accession>
<comment type="caution">
    <text evidence="1">The sequence shown here is derived from an EMBL/GenBank/DDBJ whole genome shotgun (WGS) entry which is preliminary data.</text>
</comment>
<sequence>MIASGVMEILVIRLAESFAQGTENVNSCNPAVCIMKKIAGISLVQVYEQIKIPDKLQIVTQLFRLQKTWLSASFVEIGSLYYAKDAEAGRSKRCLFIDGNGHEVRDERFVIGPATGRDWIDEGRFTLKSDRSPFQRKVPLKNAIEFQASGASNILRLSRHNFEIGEAHLQAIIARPKEEWGSIETVRLAGSPDFPLHFSEGKLSQSSVTEAAGAGIQAMDETKRH</sequence>
<organism evidence="1 2">
    <name type="scientific">Neophaeococcomyces mojaviensis</name>
    <dbReference type="NCBI Taxonomy" id="3383035"/>
    <lineage>
        <taxon>Eukaryota</taxon>
        <taxon>Fungi</taxon>
        <taxon>Dikarya</taxon>
        <taxon>Ascomycota</taxon>
        <taxon>Pezizomycotina</taxon>
        <taxon>Eurotiomycetes</taxon>
        <taxon>Chaetothyriomycetidae</taxon>
        <taxon>Chaetothyriales</taxon>
        <taxon>Chaetothyriales incertae sedis</taxon>
        <taxon>Neophaeococcomyces</taxon>
    </lineage>
</organism>
<protein>
    <submittedName>
        <fullName evidence="1">Uncharacterized protein</fullName>
    </submittedName>
</protein>
<gene>
    <name evidence="1" type="ORF">H2198_001415</name>
</gene>
<evidence type="ECO:0000313" key="2">
    <source>
        <dbReference type="Proteomes" id="UP001172386"/>
    </source>
</evidence>
<dbReference type="EMBL" id="JAPDRQ010000016">
    <property type="protein sequence ID" value="KAJ9662281.1"/>
    <property type="molecule type" value="Genomic_DNA"/>
</dbReference>
<reference evidence="1" key="1">
    <citation type="submission" date="2022-10" db="EMBL/GenBank/DDBJ databases">
        <title>Culturing micro-colonial fungi from biological soil crusts in the Mojave desert and describing Neophaeococcomyces mojavensis, and introducing the new genera and species Taxawa tesnikishii.</title>
        <authorList>
            <person name="Kurbessoian T."/>
            <person name="Stajich J.E."/>
        </authorList>
    </citation>
    <scope>NUCLEOTIDE SEQUENCE</scope>
    <source>
        <strain evidence="1">JES_112</strain>
    </source>
</reference>
<evidence type="ECO:0000313" key="1">
    <source>
        <dbReference type="EMBL" id="KAJ9662281.1"/>
    </source>
</evidence>
<dbReference type="Proteomes" id="UP001172386">
    <property type="component" value="Unassembled WGS sequence"/>
</dbReference>
<keyword evidence="2" id="KW-1185">Reference proteome</keyword>